<name>A0ABT9ZGG6_9BACI</name>
<evidence type="ECO:0000313" key="1">
    <source>
        <dbReference type="EMBL" id="MDQ0231373.1"/>
    </source>
</evidence>
<accession>A0ABT9ZGG6</accession>
<protein>
    <recommendedName>
        <fullName evidence="3">Spo0E like sporulation regulatory protein</fullName>
    </recommendedName>
</protein>
<sequence length="62" mass="7406">MLGEQQSHNTKNELIEIYMLRNRLEELYKQSGPTSSTYIDLSIQLKVIENNFIEDQINRMFK</sequence>
<gene>
    <name evidence="1" type="ORF">J2S19_002656</name>
</gene>
<dbReference type="EMBL" id="JAUSUD010000012">
    <property type="protein sequence ID" value="MDQ0231373.1"/>
    <property type="molecule type" value="Genomic_DNA"/>
</dbReference>
<organism evidence="1 2">
    <name type="scientific">Metabacillus malikii</name>
    <dbReference type="NCBI Taxonomy" id="1504265"/>
    <lineage>
        <taxon>Bacteria</taxon>
        <taxon>Bacillati</taxon>
        <taxon>Bacillota</taxon>
        <taxon>Bacilli</taxon>
        <taxon>Bacillales</taxon>
        <taxon>Bacillaceae</taxon>
        <taxon>Metabacillus</taxon>
    </lineage>
</organism>
<dbReference type="Proteomes" id="UP001234495">
    <property type="component" value="Unassembled WGS sequence"/>
</dbReference>
<keyword evidence="2" id="KW-1185">Reference proteome</keyword>
<reference evidence="1 2" key="1">
    <citation type="submission" date="2023-07" db="EMBL/GenBank/DDBJ databases">
        <title>Genomic Encyclopedia of Type Strains, Phase IV (KMG-IV): sequencing the most valuable type-strain genomes for metagenomic binning, comparative biology and taxonomic classification.</title>
        <authorList>
            <person name="Goeker M."/>
        </authorList>
    </citation>
    <scope>NUCLEOTIDE SEQUENCE [LARGE SCALE GENOMIC DNA]</scope>
    <source>
        <strain evidence="1 2">DSM 29005</strain>
    </source>
</reference>
<comment type="caution">
    <text evidence="1">The sequence shown here is derived from an EMBL/GenBank/DDBJ whole genome shotgun (WGS) entry which is preliminary data.</text>
</comment>
<evidence type="ECO:0000313" key="2">
    <source>
        <dbReference type="Proteomes" id="UP001234495"/>
    </source>
</evidence>
<evidence type="ECO:0008006" key="3">
    <source>
        <dbReference type="Google" id="ProtNLM"/>
    </source>
</evidence>
<dbReference type="RefSeq" id="WP_307342226.1">
    <property type="nucleotide sequence ID" value="NZ_JAUSUD010000012.1"/>
</dbReference>
<proteinExistence type="predicted"/>